<geneLocation type="plasmid" evidence="11 12">
    <name>pPO70-1</name>
</geneLocation>
<evidence type="ECO:0000313" key="11">
    <source>
        <dbReference type="EMBL" id="AKK24790.1"/>
    </source>
</evidence>
<keyword evidence="5" id="KW-0653">Protein transport</keyword>
<evidence type="ECO:0000256" key="8">
    <source>
        <dbReference type="ARBA" id="ARBA00042485"/>
    </source>
</evidence>
<keyword evidence="4" id="KW-0931">ER-Golgi transport</keyword>
<dbReference type="GO" id="GO:0019905">
    <property type="term" value="F:syntaxin binding"/>
    <property type="evidence" value="ECO:0007669"/>
    <property type="project" value="TreeGrafter"/>
</dbReference>
<dbReference type="EMBL" id="CP011518">
    <property type="protein sequence ID" value="AKK24790.1"/>
    <property type="molecule type" value="Genomic_DNA"/>
</dbReference>
<organism evidence="11 12">
    <name type="scientific">Pandoraea oxalativorans</name>
    <dbReference type="NCBI Taxonomy" id="573737"/>
    <lineage>
        <taxon>Bacteria</taxon>
        <taxon>Pseudomonadati</taxon>
        <taxon>Pseudomonadota</taxon>
        <taxon>Betaproteobacteria</taxon>
        <taxon>Burkholderiales</taxon>
        <taxon>Burkholderiaceae</taxon>
        <taxon>Pandoraea</taxon>
    </lineage>
</organism>
<evidence type="ECO:0000256" key="3">
    <source>
        <dbReference type="ARBA" id="ARBA00022448"/>
    </source>
</evidence>
<feature type="compositionally biased region" description="Polar residues" evidence="10">
    <location>
        <begin position="609"/>
        <end position="630"/>
    </location>
</feature>
<keyword evidence="3" id="KW-0813">Transport</keyword>
<evidence type="ECO:0000256" key="7">
    <source>
        <dbReference type="ARBA" id="ARBA00040047"/>
    </source>
</evidence>
<accession>A0A0G3II00</accession>
<dbReference type="Pfam" id="PF13181">
    <property type="entry name" value="TPR_8"/>
    <property type="match status" value="1"/>
</dbReference>
<evidence type="ECO:0000256" key="9">
    <source>
        <dbReference type="PROSITE-ProRule" id="PRU00339"/>
    </source>
</evidence>
<evidence type="ECO:0000313" key="12">
    <source>
        <dbReference type="Proteomes" id="UP000035050"/>
    </source>
</evidence>
<keyword evidence="9" id="KW-0802">TPR repeat</keyword>
<dbReference type="GO" id="GO:0005774">
    <property type="term" value="C:vacuolar membrane"/>
    <property type="evidence" value="ECO:0007669"/>
    <property type="project" value="TreeGrafter"/>
</dbReference>
<evidence type="ECO:0000256" key="6">
    <source>
        <dbReference type="ARBA" id="ARBA00023136"/>
    </source>
</evidence>
<feature type="region of interest" description="Disordered" evidence="10">
    <location>
        <begin position="595"/>
        <end position="630"/>
    </location>
</feature>
<proteinExistence type="inferred from homology"/>
<evidence type="ECO:0000256" key="4">
    <source>
        <dbReference type="ARBA" id="ARBA00022892"/>
    </source>
</evidence>
<dbReference type="GO" id="GO:0031201">
    <property type="term" value="C:SNARE complex"/>
    <property type="evidence" value="ECO:0007669"/>
    <property type="project" value="TreeGrafter"/>
</dbReference>
<dbReference type="PATRIC" id="fig|573737.6.peg.5701"/>
<gene>
    <name evidence="11" type="ORF">MB84_28780</name>
</gene>
<evidence type="ECO:0000256" key="10">
    <source>
        <dbReference type="SAM" id="MobiDB-lite"/>
    </source>
</evidence>
<dbReference type="AlphaFoldDB" id="A0A0G3II00"/>
<dbReference type="SMART" id="SM00028">
    <property type="entry name" value="TPR"/>
    <property type="match status" value="5"/>
</dbReference>
<dbReference type="KEGG" id="pox:MB84_28780"/>
<feature type="repeat" description="TPR" evidence="9">
    <location>
        <begin position="216"/>
        <end position="249"/>
    </location>
</feature>
<keyword evidence="11" id="KW-0614">Plasmid</keyword>
<dbReference type="PANTHER" id="PTHR13768">
    <property type="entry name" value="SOLUBLE NSF ATTACHMENT PROTEIN SNAP"/>
    <property type="match status" value="1"/>
</dbReference>
<dbReference type="GO" id="GO:0005483">
    <property type="term" value="F:soluble NSF attachment protein activity"/>
    <property type="evidence" value="ECO:0007669"/>
    <property type="project" value="TreeGrafter"/>
</dbReference>
<comment type="subcellular location">
    <subcellularLocation>
        <location evidence="1">Membrane</location>
        <topology evidence="1">Peripheral membrane protein</topology>
    </subcellularLocation>
</comment>
<keyword evidence="6" id="KW-0472">Membrane</keyword>
<dbReference type="GO" id="GO:0016192">
    <property type="term" value="P:vesicle-mediated transport"/>
    <property type="evidence" value="ECO:0007669"/>
    <property type="project" value="UniProtKB-KW"/>
</dbReference>
<keyword evidence="12" id="KW-1185">Reference proteome</keyword>
<protein>
    <recommendedName>
        <fullName evidence="7">Gamma-soluble NSF attachment protein</fullName>
    </recommendedName>
    <alternativeName>
        <fullName evidence="8">N-ethylmaleimide-sensitive factor attachment protein gamma</fullName>
    </alternativeName>
</protein>
<evidence type="ECO:0000256" key="2">
    <source>
        <dbReference type="ARBA" id="ARBA00010050"/>
    </source>
</evidence>
<dbReference type="InterPro" id="IPR019734">
    <property type="entry name" value="TPR_rpt"/>
</dbReference>
<comment type="similarity">
    <text evidence="2">Belongs to the SNAP family.</text>
</comment>
<dbReference type="GO" id="GO:0006886">
    <property type="term" value="P:intracellular protein transport"/>
    <property type="evidence" value="ECO:0007669"/>
    <property type="project" value="InterPro"/>
</dbReference>
<name>A0A0G3II00_9BURK</name>
<dbReference type="PROSITE" id="PS50005">
    <property type="entry name" value="TPR"/>
    <property type="match status" value="1"/>
</dbReference>
<reference evidence="11" key="1">
    <citation type="submission" date="2016-06" db="EMBL/GenBank/DDBJ databases">
        <title>Pandoraea oxalativorans DSM 23570 Genome Sequencing.</title>
        <authorList>
            <person name="Ee R."/>
            <person name="Lim Y.-L."/>
            <person name="Yong D."/>
            <person name="Yin W.-F."/>
            <person name="Chan K.-G."/>
        </authorList>
    </citation>
    <scope>NUCLEOTIDE SEQUENCE</scope>
    <source>
        <strain evidence="11">DSM 23570</strain>
        <plasmid evidence="11">pPO70-1</plasmid>
    </source>
</reference>
<dbReference type="InterPro" id="IPR000744">
    <property type="entry name" value="NSF_attach"/>
</dbReference>
<dbReference type="Pfam" id="PF14938">
    <property type="entry name" value="SNAP"/>
    <property type="match status" value="1"/>
</dbReference>
<dbReference type="InterPro" id="IPR011990">
    <property type="entry name" value="TPR-like_helical_dom_sf"/>
</dbReference>
<evidence type="ECO:0000256" key="5">
    <source>
        <dbReference type="ARBA" id="ARBA00022927"/>
    </source>
</evidence>
<dbReference type="SUPFAM" id="SSF48452">
    <property type="entry name" value="TPR-like"/>
    <property type="match status" value="2"/>
</dbReference>
<sequence length="630" mass="68511">MPAGLPLPPVPIRSYSCEPLLSAECLQAISDLQDDREFNFDDPKAVERAYQSIVQMGVTSRIWDSAFHGGGLTKFMNVFGTLVLRSLAEKKNQTTLWIPGIQEDAVKSLVGLLSETAKNALLSTVEQNLEDTGFSKYFTAQDRWCLAGHLYYEKSVAEGLLAGRELQTAEAYACAARAYQQAGCHSLAAKAFRMAAATYALAGDDARAADAYAFAADAYVKAAEAYAKTNDYKQAAEAYEMAAQIYARIGEDALAASVYERAGQAYRWAELPGAAAGAYETAAGIYLHNGDYGSAAKAYEAAAETYMGAGKCDKAAKAYETLADTFMRAGQYKEAAKAYMTAARAYRRTGRHTEAAKAYMAAARAYRQTDQYDAAVDACRMAAEIYTERGRYQLAAQAHELAAQIFLATAKAYTEEGRLAPAIRAYELAEEANKRAAPAYESAAQAEINDASLRGQLLEQAEAANVRVGWIRAMIAFEKQAPQAEMIADINALIDQCLPNLPDGDRFSVGAYTFRMDDGEDFVSSDKFHPRTRDEWCAMNREDGMYDIILASTAAALIPTKRPHLRSAFVEGDVLRGQAFLDLLRAALLKLPRTAKNAPGSDDHHRSQMNDQRPTNSSSVVSGSPETGST</sequence>
<dbReference type="PANTHER" id="PTHR13768:SF2">
    <property type="entry name" value="GAMMA-SOLUBLE NSF ATTACHMENT PROTEIN"/>
    <property type="match status" value="1"/>
</dbReference>
<dbReference type="Proteomes" id="UP000035050">
    <property type="component" value="Plasmid pPO70-1"/>
</dbReference>
<evidence type="ECO:0000256" key="1">
    <source>
        <dbReference type="ARBA" id="ARBA00004170"/>
    </source>
</evidence>
<dbReference type="Gene3D" id="1.25.40.10">
    <property type="entry name" value="Tetratricopeptide repeat domain"/>
    <property type="match status" value="2"/>
</dbReference>